<keyword evidence="2" id="KW-1185">Reference proteome</keyword>
<dbReference type="Pfam" id="PF13385">
    <property type="entry name" value="Laminin_G_3"/>
    <property type="match status" value="1"/>
</dbReference>
<dbReference type="Proteomes" id="UP001623592">
    <property type="component" value="Unassembled WGS sequence"/>
</dbReference>
<sequence length="211" mass="23093">VTVTNAQDPIKPIHEYTFDDDNVTLGGSRLVDTGSKSTNIMDYADASNTDVVNEDGRIFRRFSGDNSNIEISDGDIPSKNISMKFDVRFPSGSGLKTNNIISSRDAINLSLEYSSLNLSIGDGINLNVNATKYLDGKWHTIVITYAGNFEANGVKMYVDDLVNPVAVGTEKSQNSNNGQSEDFTLGGGTFDLDNFQIYDKVLNQQNEQISK</sequence>
<comment type="caution">
    <text evidence="1">The sequence shown here is derived from an EMBL/GenBank/DDBJ whole genome shotgun (WGS) entry which is preliminary data.</text>
</comment>
<gene>
    <name evidence="1" type="ORF">ACJDT4_07740</name>
</gene>
<dbReference type="RefSeq" id="WP_406786975.1">
    <property type="nucleotide sequence ID" value="NZ_JBJIAA010000005.1"/>
</dbReference>
<dbReference type="InterPro" id="IPR013320">
    <property type="entry name" value="ConA-like_dom_sf"/>
</dbReference>
<feature type="non-terminal residue" evidence="1">
    <location>
        <position position="1"/>
    </location>
</feature>
<name>A0ABW8TCS6_9CLOT</name>
<reference evidence="1 2" key="1">
    <citation type="submission" date="2024-11" db="EMBL/GenBank/DDBJ databases">
        <authorList>
            <person name="Heng Y.C."/>
            <person name="Lim A.C.H."/>
            <person name="Lee J.K.Y."/>
            <person name="Kittelmann S."/>
        </authorList>
    </citation>
    <scope>NUCLEOTIDE SEQUENCE [LARGE SCALE GENOMIC DNA]</scope>
    <source>
        <strain evidence="1 2">WILCCON 0114</strain>
    </source>
</reference>
<dbReference type="SUPFAM" id="SSF49899">
    <property type="entry name" value="Concanavalin A-like lectins/glucanases"/>
    <property type="match status" value="1"/>
</dbReference>
<evidence type="ECO:0000313" key="2">
    <source>
        <dbReference type="Proteomes" id="UP001623592"/>
    </source>
</evidence>
<accession>A0ABW8TCS6</accession>
<organism evidence="1 2">
    <name type="scientific">Clostridium neuense</name>
    <dbReference type="NCBI Taxonomy" id="1728934"/>
    <lineage>
        <taxon>Bacteria</taxon>
        <taxon>Bacillati</taxon>
        <taxon>Bacillota</taxon>
        <taxon>Clostridia</taxon>
        <taxon>Eubacteriales</taxon>
        <taxon>Clostridiaceae</taxon>
        <taxon>Clostridium</taxon>
    </lineage>
</organism>
<dbReference type="EMBL" id="JBJIAA010000005">
    <property type="protein sequence ID" value="MFL0250314.1"/>
    <property type="molecule type" value="Genomic_DNA"/>
</dbReference>
<dbReference type="Gene3D" id="2.60.120.200">
    <property type="match status" value="1"/>
</dbReference>
<proteinExistence type="predicted"/>
<protein>
    <submittedName>
        <fullName evidence="1">LamG-like jellyroll fold domain-containing protein</fullName>
    </submittedName>
</protein>
<evidence type="ECO:0000313" key="1">
    <source>
        <dbReference type="EMBL" id="MFL0250314.1"/>
    </source>
</evidence>